<evidence type="ECO:0008006" key="5">
    <source>
        <dbReference type="Google" id="ProtNLM"/>
    </source>
</evidence>
<protein>
    <recommendedName>
        <fullName evidence="5">HEAT repeat-containing protein</fullName>
    </recommendedName>
</protein>
<proteinExistence type="predicted"/>
<gene>
    <name evidence="3" type="ORF">P8627_00260</name>
</gene>
<sequence>MTWAAPAFIVVSGGLWAATFAAADDVAQAAVVHAGIVVLAGLTRLLAGRQDGIDWYLLPICLLGPLGVPAALTTYLTRSLSTLEDSEREDWYDELRGRSAFRSDTLASDAVAGRVRPQSCKRMRSAVEIFRHGSFRDRQRVLLWIARRKDPSLQELLKQAMRCDDTIIRSQAASLIVRIQASAPTRGNHGLRV</sequence>
<feature type="chain" id="PRO_5046330372" description="HEAT repeat-containing protein" evidence="2">
    <location>
        <begin position="18"/>
        <end position="193"/>
    </location>
</feature>
<feature type="transmembrane region" description="Helical" evidence="1">
    <location>
        <begin position="27"/>
        <end position="47"/>
    </location>
</feature>
<organism evidence="3 4">
    <name type="scientific">Jannaschia ovalis</name>
    <dbReference type="NCBI Taxonomy" id="3038773"/>
    <lineage>
        <taxon>Bacteria</taxon>
        <taxon>Pseudomonadati</taxon>
        <taxon>Pseudomonadota</taxon>
        <taxon>Alphaproteobacteria</taxon>
        <taxon>Rhodobacterales</taxon>
        <taxon>Roseobacteraceae</taxon>
        <taxon>Jannaschia</taxon>
    </lineage>
</organism>
<evidence type="ECO:0000256" key="2">
    <source>
        <dbReference type="SAM" id="SignalP"/>
    </source>
</evidence>
<keyword evidence="1" id="KW-0472">Membrane</keyword>
<keyword evidence="4" id="KW-1185">Reference proteome</keyword>
<accession>A0ABY8LBM7</accession>
<feature type="signal peptide" evidence="2">
    <location>
        <begin position="1"/>
        <end position="17"/>
    </location>
</feature>
<evidence type="ECO:0000313" key="3">
    <source>
        <dbReference type="EMBL" id="WGH78730.1"/>
    </source>
</evidence>
<feature type="transmembrane region" description="Helical" evidence="1">
    <location>
        <begin position="56"/>
        <end position="76"/>
    </location>
</feature>
<reference evidence="3 4" key="1">
    <citation type="submission" date="2023-04" db="EMBL/GenBank/DDBJ databases">
        <title>Jannaschia ovalis sp. nov., a marine bacterium isolated from sea tidal flat.</title>
        <authorList>
            <person name="Kwon D.Y."/>
            <person name="Kim J.-J."/>
        </authorList>
    </citation>
    <scope>NUCLEOTIDE SEQUENCE [LARGE SCALE GENOMIC DNA]</scope>
    <source>
        <strain evidence="3 4">GRR-S6-38</strain>
    </source>
</reference>
<keyword evidence="1" id="KW-1133">Transmembrane helix</keyword>
<evidence type="ECO:0000256" key="1">
    <source>
        <dbReference type="SAM" id="Phobius"/>
    </source>
</evidence>
<dbReference type="EMBL" id="CP122537">
    <property type="protein sequence ID" value="WGH78730.1"/>
    <property type="molecule type" value="Genomic_DNA"/>
</dbReference>
<name>A0ABY8LBM7_9RHOB</name>
<keyword evidence="2" id="KW-0732">Signal</keyword>
<keyword evidence="1" id="KW-0812">Transmembrane</keyword>
<dbReference type="RefSeq" id="WP_279965481.1">
    <property type="nucleotide sequence ID" value="NZ_CP122537.1"/>
</dbReference>
<dbReference type="Proteomes" id="UP001243420">
    <property type="component" value="Chromosome"/>
</dbReference>
<evidence type="ECO:0000313" key="4">
    <source>
        <dbReference type="Proteomes" id="UP001243420"/>
    </source>
</evidence>